<dbReference type="RefSeq" id="WP_194845017.1">
    <property type="nucleotide sequence ID" value="NZ_CP075585.1"/>
</dbReference>
<keyword evidence="1" id="KW-1133">Transmembrane helix</keyword>
<sequence>MKSTKLLIGITGSITAIHIPVYLYTLLEVFPNIKIIMSRAAENFIRKETVSLIIEDVYTSMFPFSKEARTHIQLAHWADIFIILPATANIIAQAAHGLGETLLSTTILGYENPVIFFPSMNDSMWKNPAMQQNLSLLDKFGHQVISPIQRLIMEHASKEKKIEGSMPLPNEVLSILEKEVNKRKTTQKKDNCHV</sequence>
<dbReference type="PANTHER" id="PTHR14359">
    <property type="entry name" value="HOMO-OLIGOMERIC FLAVIN CONTAINING CYS DECARBOXYLASE FAMILY"/>
    <property type="match status" value="1"/>
</dbReference>
<keyword evidence="1" id="KW-0472">Membrane</keyword>
<dbReference type="GO" id="GO:0016829">
    <property type="term" value="F:lyase activity"/>
    <property type="evidence" value="ECO:0007669"/>
    <property type="project" value="UniProtKB-KW"/>
</dbReference>
<dbReference type="EMBL" id="CP075585">
    <property type="protein sequence ID" value="QZA58452.1"/>
    <property type="molecule type" value="Genomic_DNA"/>
</dbReference>
<keyword evidence="4" id="KW-1185">Reference proteome</keyword>
<feature type="transmembrane region" description="Helical" evidence="1">
    <location>
        <begin position="6"/>
        <end position="27"/>
    </location>
</feature>
<name>A0ABX8YYW2_9BACT</name>
<accession>A0ABX8YYW2</accession>
<organism evidence="3 4">
    <name type="scientific">Candidatus Rhabdochlamydia porcellionis</name>
    <dbReference type="NCBI Taxonomy" id="225148"/>
    <lineage>
        <taxon>Bacteria</taxon>
        <taxon>Pseudomonadati</taxon>
        <taxon>Chlamydiota</taxon>
        <taxon>Chlamydiia</taxon>
        <taxon>Parachlamydiales</taxon>
        <taxon>Candidatus Rhabdochlamydiaceae</taxon>
        <taxon>Candidatus Rhabdochlamydia</taxon>
    </lineage>
</organism>
<evidence type="ECO:0000259" key="2">
    <source>
        <dbReference type="Pfam" id="PF02441"/>
    </source>
</evidence>
<dbReference type="Pfam" id="PF02441">
    <property type="entry name" value="Flavoprotein"/>
    <property type="match status" value="1"/>
</dbReference>
<dbReference type="Gene3D" id="3.40.50.1950">
    <property type="entry name" value="Flavin prenyltransferase-like"/>
    <property type="match status" value="1"/>
</dbReference>
<dbReference type="InterPro" id="IPR003382">
    <property type="entry name" value="Flavoprotein"/>
</dbReference>
<evidence type="ECO:0000313" key="3">
    <source>
        <dbReference type="EMBL" id="QZA58452.1"/>
    </source>
</evidence>
<keyword evidence="3" id="KW-0456">Lyase</keyword>
<reference evidence="3 4" key="1">
    <citation type="submission" date="2021-05" db="EMBL/GenBank/DDBJ databases">
        <title>Ecology and evolution of chlamydial symbionts of arthropods.</title>
        <authorList>
            <person name="Halter T."/>
            <person name="Sixt B.S."/>
            <person name="Toenshoff E.R."/>
            <person name="Koestlbacher S."/>
            <person name="Schulz F."/>
            <person name="Kostanjsek R."/>
            <person name="Collingro A."/>
            <person name="Hendrickx F."/>
            <person name="Horn M."/>
        </authorList>
    </citation>
    <scope>NUCLEOTIDE SEQUENCE [LARGE SCALE GENOMIC DNA]</scope>
    <source>
        <strain evidence="3 4">15C</strain>
    </source>
</reference>
<feature type="domain" description="Flavoprotein" evidence="2">
    <location>
        <begin position="5"/>
        <end position="146"/>
    </location>
</feature>
<keyword evidence="1" id="KW-0812">Transmembrane</keyword>
<evidence type="ECO:0000256" key="1">
    <source>
        <dbReference type="SAM" id="Phobius"/>
    </source>
</evidence>
<gene>
    <name evidence="3" type="ORF">RHAB15C_0000326</name>
</gene>
<proteinExistence type="predicted"/>
<evidence type="ECO:0000313" key="4">
    <source>
        <dbReference type="Proteomes" id="UP000822862"/>
    </source>
</evidence>
<dbReference type="PANTHER" id="PTHR14359:SF6">
    <property type="entry name" value="PHOSPHOPANTOTHENOYLCYSTEINE DECARBOXYLASE"/>
    <property type="match status" value="1"/>
</dbReference>
<dbReference type="EC" id="4.1.1.-" evidence="3"/>
<protein>
    <submittedName>
        <fullName evidence="3">Mersacidin decarboxylase</fullName>
        <ecNumber evidence="3">4.1.1.-</ecNumber>
    </submittedName>
</protein>
<dbReference type="SUPFAM" id="SSF52507">
    <property type="entry name" value="Homo-oligomeric flavin-containing Cys decarboxylases, HFCD"/>
    <property type="match status" value="1"/>
</dbReference>
<dbReference type="Proteomes" id="UP000822862">
    <property type="component" value="Chromosome"/>
</dbReference>
<dbReference type="InterPro" id="IPR036551">
    <property type="entry name" value="Flavin_trans-like"/>
</dbReference>